<dbReference type="Gene3D" id="3.15.10.10">
    <property type="entry name" value="Bactericidal permeability-increasing protein, domain 1"/>
    <property type="match status" value="1"/>
</dbReference>
<accession>T1GPX1</accession>
<dbReference type="InterPro" id="IPR038602">
    <property type="entry name" value="Mite_allergen_7_sf"/>
</dbReference>
<dbReference type="EMBL" id="CAQQ02055710">
    <property type="status" value="NOT_ANNOTATED_CDS"/>
    <property type="molecule type" value="Genomic_DNA"/>
</dbReference>
<dbReference type="Gene3D" id="3.15.10.50">
    <property type="match status" value="1"/>
</dbReference>
<evidence type="ECO:0000313" key="1">
    <source>
        <dbReference type="EnsemblMetazoa" id="MESCA005666-PA"/>
    </source>
</evidence>
<evidence type="ECO:0000313" key="2">
    <source>
        <dbReference type="Proteomes" id="UP000015102"/>
    </source>
</evidence>
<dbReference type="PANTHER" id="PTHR11008">
    <property type="entry name" value="PROTEIN TAKEOUT-LIKE PROTEIN"/>
    <property type="match status" value="1"/>
</dbReference>
<evidence type="ECO:0008006" key="3">
    <source>
        <dbReference type="Google" id="ProtNLM"/>
    </source>
</evidence>
<dbReference type="EnsemblMetazoa" id="MESCA005666-RA">
    <property type="protein sequence ID" value="MESCA005666-PA"/>
    <property type="gene ID" value="MESCA005666"/>
</dbReference>
<reference evidence="1" key="2">
    <citation type="submission" date="2015-06" db="UniProtKB">
        <authorList>
            <consortium name="EnsemblMetazoa"/>
        </authorList>
    </citation>
    <scope>IDENTIFICATION</scope>
</reference>
<dbReference type="AlphaFoldDB" id="T1GPX1"/>
<organism evidence="1 2">
    <name type="scientific">Megaselia scalaris</name>
    <name type="common">Humpbacked fly</name>
    <name type="synonym">Phora scalaris</name>
    <dbReference type="NCBI Taxonomy" id="36166"/>
    <lineage>
        <taxon>Eukaryota</taxon>
        <taxon>Metazoa</taxon>
        <taxon>Ecdysozoa</taxon>
        <taxon>Arthropoda</taxon>
        <taxon>Hexapoda</taxon>
        <taxon>Insecta</taxon>
        <taxon>Pterygota</taxon>
        <taxon>Neoptera</taxon>
        <taxon>Endopterygota</taxon>
        <taxon>Diptera</taxon>
        <taxon>Brachycera</taxon>
        <taxon>Muscomorpha</taxon>
        <taxon>Platypezoidea</taxon>
        <taxon>Phoridae</taxon>
        <taxon>Megaseliini</taxon>
        <taxon>Megaselia</taxon>
    </lineage>
</organism>
<dbReference type="Pfam" id="PF06585">
    <property type="entry name" value="JHBP"/>
    <property type="match status" value="1"/>
</dbReference>
<dbReference type="Proteomes" id="UP000015102">
    <property type="component" value="Unassembled WGS sequence"/>
</dbReference>
<dbReference type="InterPro" id="IPR010562">
    <property type="entry name" value="Haemolymph_juvenile_hormone-bd"/>
</dbReference>
<dbReference type="PANTHER" id="PTHR11008:SF13">
    <property type="entry name" value="FI04421P"/>
    <property type="match status" value="1"/>
</dbReference>
<proteinExistence type="predicted"/>
<protein>
    <recommendedName>
        <fullName evidence="3">Lipid-binding serum glycoprotein N-terminal domain-containing protein</fullName>
    </recommendedName>
</protein>
<sequence>MRAMHFIMFIIQNVKKNVEGMITLDEMLTKGRYTLSSFMSKSEGPFQVVLKNVTVTAKANLMVQMDGQLMTDSIDMDIVFKQMSMDFQNLGFMGSVFQSIMNSAPNLVFDGMKPFMLKEADTKMRSEIDGNIKKMMGDRRLPNSISPLDMAIAEGRKKVREMGYDPFHLPNYNKTVGVFSISTINTYITGASSFYRVGDIILSMENNTVSSKFLIGTQKIHGSTQWEVGMGIGLVSRIGHAQFSVEHIKVGVDVSQALDTRKHPQINDLQINLGNIQVRMDGLALWIM</sequence>
<name>T1GPX1_MEGSC</name>
<reference evidence="2" key="1">
    <citation type="submission" date="2013-02" db="EMBL/GenBank/DDBJ databases">
        <authorList>
            <person name="Hughes D."/>
        </authorList>
    </citation>
    <scope>NUCLEOTIDE SEQUENCE</scope>
    <source>
        <strain>Durham</strain>
        <strain evidence="2">NC isolate 2 -- Noor lab</strain>
    </source>
</reference>
<dbReference type="HOGENOM" id="CLU_967373_0_0_1"/>
<dbReference type="STRING" id="36166.T1GPX1"/>
<keyword evidence="2" id="KW-1185">Reference proteome</keyword>